<dbReference type="Gene3D" id="3.40.50.300">
    <property type="entry name" value="P-loop containing nucleotide triphosphate hydrolases"/>
    <property type="match status" value="1"/>
</dbReference>
<evidence type="ECO:0000259" key="4">
    <source>
        <dbReference type="Pfam" id="PF00685"/>
    </source>
</evidence>
<accession>A0A7L3XX83</accession>
<comment type="caution">
    <text evidence="5">The sequence shown here is derived from an EMBL/GenBank/DDBJ whole genome shotgun (WGS) entry which is preliminary data.</text>
</comment>
<dbReference type="AlphaFoldDB" id="A0A7L3XX83"/>
<dbReference type="Pfam" id="PF00685">
    <property type="entry name" value="Sulfotransfer_1"/>
    <property type="match status" value="1"/>
</dbReference>
<evidence type="ECO:0000256" key="3">
    <source>
        <dbReference type="RuleBase" id="RU361155"/>
    </source>
</evidence>
<feature type="domain" description="Sulfotransferase" evidence="4">
    <location>
        <begin position="43"/>
        <end position="242"/>
    </location>
</feature>
<keyword evidence="6" id="KW-1185">Reference proteome</keyword>
<gene>
    <name evidence="5" type="primary">Sult1b1_1</name>
    <name evidence="5" type="ORF">CALBOR_R03555</name>
</gene>
<reference evidence="5 6" key="1">
    <citation type="submission" date="2019-09" db="EMBL/GenBank/DDBJ databases">
        <title>Bird 10,000 Genomes (B10K) Project - Family phase.</title>
        <authorList>
            <person name="Zhang G."/>
        </authorList>
    </citation>
    <scope>NUCLEOTIDE SEQUENCE [LARGE SCALE GENOMIC DNA]</scope>
    <source>
        <strain evidence="5">OUT-0025</strain>
        <tissue evidence="5">Blood</tissue>
    </source>
</reference>
<organism evidence="5 6">
    <name type="scientific">Calonectris borealis</name>
    <name type="common">Cory's shearwater</name>
    <dbReference type="NCBI Taxonomy" id="1323832"/>
    <lineage>
        <taxon>Eukaryota</taxon>
        <taxon>Metazoa</taxon>
        <taxon>Chordata</taxon>
        <taxon>Craniata</taxon>
        <taxon>Vertebrata</taxon>
        <taxon>Euteleostomi</taxon>
        <taxon>Archelosauria</taxon>
        <taxon>Archosauria</taxon>
        <taxon>Dinosauria</taxon>
        <taxon>Saurischia</taxon>
        <taxon>Theropoda</taxon>
        <taxon>Coelurosauria</taxon>
        <taxon>Aves</taxon>
        <taxon>Neognathae</taxon>
        <taxon>Neoaves</taxon>
        <taxon>Aequornithes</taxon>
        <taxon>Procellariiformes</taxon>
        <taxon>Procellariidae</taxon>
        <taxon>Calonectris</taxon>
    </lineage>
</organism>
<keyword evidence="2 3" id="KW-0808">Transferase</keyword>
<dbReference type="SUPFAM" id="SSF52540">
    <property type="entry name" value="P-loop containing nucleoside triphosphate hydrolases"/>
    <property type="match status" value="1"/>
</dbReference>
<evidence type="ECO:0000313" key="5">
    <source>
        <dbReference type="EMBL" id="NXV94002.1"/>
    </source>
</evidence>
<dbReference type="InterPro" id="IPR000863">
    <property type="entry name" value="Sulfotransferase_dom"/>
</dbReference>
<dbReference type="GO" id="GO:0008146">
    <property type="term" value="F:sulfotransferase activity"/>
    <property type="evidence" value="ECO:0007669"/>
    <property type="project" value="InterPro"/>
</dbReference>
<proteinExistence type="inferred from homology"/>
<dbReference type="EC" id="2.8.2.-" evidence="3"/>
<evidence type="ECO:0000313" key="6">
    <source>
        <dbReference type="Proteomes" id="UP000535403"/>
    </source>
</evidence>
<dbReference type="PANTHER" id="PTHR11783">
    <property type="entry name" value="SULFOTRANSFERASE SULT"/>
    <property type="match status" value="1"/>
</dbReference>
<name>A0A7L3XX83_9AVES</name>
<comment type="similarity">
    <text evidence="1 3">Belongs to the sulfotransferase 1 family.</text>
</comment>
<evidence type="ECO:0000256" key="2">
    <source>
        <dbReference type="ARBA" id="ARBA00022679"/>
    </source>
</evidence>
<dbReference type="Proteomes" id="UP000535403">
    <property type="component" value="Unassembled WGS sequence"/>
</dbReference>
<dbReference type="EMBL" id="VZUG01028240">
    <property type="protein sequence ID" value="NXV94002.1"/>
    <property type="molecule type" value="Genomic_DNA"/>
</dbReference>
<feature type="non-terminal residue" evidence="5">
    <location>
        <position position="1"/>
    </location>
</feature>
<dbReference type="InterPro" id="IPR027417">
    <property type="entry name" value="P-loop_NTPase"/>
</dbReference>
<protein>
    <recommendedName>
        <fullName evidence="3">Sulfotransferase</fullName>
        <ecNumber evidence="3">2.8.2.-</ecNumber>
    </recommendedName>
</protein>
<sequence>MSKTGTFTPMRIEMSTMRTVRSIPVVSAFTHGWEQVNTFQSPPEDIVVVTFPKSSTTCVSEIVDMILKGGDHEKCKRDAIVNHEAGLVLVGGTPLAMGVLLGENFFAGTEQLEAVASPCIIKTHIPAHILPKSFGKTAASSPQMIYVGHDVKDMANSFYHFDLMNKLHLHLGTWARYLEDFMVGSVEYGSWYDHIRDYWERRKDHPILYLFYEDLKEDLCWEIAKVAQFLGRELPEVALDAIT</sequence>
<feature type="non-terminal residue" evidence="5">
    <location>
        <position position="243"/>
    </location>
</feature>
<evidence type="ECO:0000256" key="1">
    <source>
        <dbReference type="ARBA" id="ARBA00005771"/>
    </source>
</evidence>